<evidence type="ECO:0000256" key="1">
    <source>
        <dbReference type="SAM" id="Phobius"/>
    </source>
</evidence>
<protein>
    <submittedName>
        <fullName evidence="2">Uncharacterized protein</fullName>
    </submittedName>
</protein>
<proteinExistence type="predicted"/>
<name>A0A8S5LKQ9_9CAUD</name>
<evidence type="ECO:0000313" key="2">
    <source>
        <dbReference type="EMBL" id="DAD70550.1"/>
    </source>
</evidence>
<reference evidence="2" key="1">
    <citation type="journal article" date="2021" name="Proc. Natl. Acad. Sci. U.S.A.">
        <title>A Catalog of Tens of Thousands of Viruses from Human Metagenomes Reveals Hidden Associations with Chronic Diseases.</title>
        <authorList>
            <person name="Tisza M.J."/>
            <person name="Buck C.B."/>
        </authorList>
    </citation>
    <scope>NUCLEOTIDE SEQUENCE</scope>
    <source>
        <strain evidence="2">CtcPV5</strain>
    </source>
</reference>
<organism evidence="2">
    <name type="scientific">Siphoviridae sp. ctcPV5</name>
    <dbReference type="NCBI Taxonomy" id="2827582"/>
    <lineage>
        <taxon>Viruses</taxon>
        <taxon>Duplodnaviria</taxon>
        <taxon>Heunggongvirae</taxon>
        <taxon>Uroviricota</taxon>
        <taxon>Caudoviricetes</taxon>
    </lineage>
</organism>
<accession>A0A8S5LKQ9</accession>
<keyword evidence="1" id="KW-0812">Transmembrane</keyword>
<keyword evidence="1" id="KW-0472">Membrane</keyword>
<keyword evidence="1" id="KW-1133">Transmembrane helix</keyword>
<dbReference type="EMBL" id="BK015867">
    <property type="protein sequence ID" value="DAD70550.1"/>
    <property type="molecule type" value="Genomic_DNA"/>
</dbReference>
<feature type="transmembrane region" description="Helical" evidence="1">
    <location>
        <begin position="34"/>
        <end position="52"/>
    </location>
</feature>
<sequence length="62" mass="6908">MKNILGFIVFAMIVFITFGLPFSFFFASALMLKAVLVVTGITVLLFWSYLISELLERVGGKS</sequence>
<feature type="transmembrane region" description="Helical" evidence="1">
    <location>
        <begin position="6"/>
        <end position="27"/>
    </location>
</feature>